<dbReference type="InterPro" id="IPR001200">
    <property type="entry name" value="Phosducin"/>
</dbReference>
<proteinExistence type="inferred from homology"/>
<name>A0A9P6W6A0_RHOMI</name>
<dbReference type="Pfam" id="PF02114">
    <property type="entry name" value="Phosducin"/>
    <property type="match status" value="1"/>
</dbReference>
<sequence>MTDKMEQAFLDGTHPALTRDAQAASTLREQPLASEQEDNHSQHSDDDGHDKGAAKPAPEPQPPLRETTNARTQPSQPAARRRGEESRNTGVKGVKADYAEAMARQQQQQQHQQPHLARSLERNLKLNDNAADEEDELDRVRRKRLAELQGSGERRAAAAAGQARSFGHLSEVGMEGFVAAVEDEDPETAVVVHLYEPEIPTCALLNSHLASLARLHPSTKFLRALASELDFMQPTTDDTTSLLSFPLEAEADNATLPTVLVYRAGELETTWVRFDFELPGGHVAQGEQGKRHVEEVLYNAGVISSLTSAAGDAAASGPRSIRRTTRDSDGDDDDDDDD</sequence>
<protein>
    <recommendedName>
        <fullName evidence="4">Phosducin domain-containing protein</fullName>
    </recommendedName>
</protein>
<dbReference type="OrthoDB" id="70588at2759"/>
<keyword evidence="2" id="KW-0175">Coiled coil</keyword>
<evidence type="ECO:0000313" key="6">
    <source>
        <dbReference type="Proteomes" id="UP000777482"/>
    </source>
</evidence>
<feature type="compositionally biased region" description="Acidic residues" evidence="3">
    <location>
        <begin position="329"/>
        <end position="338"/>
    </location>
</feature>
<keyword evidence="6" id="KW-1185">Reference proteome</keyword>
<feature type="coiled-coil region" evidence="2">
    <location>
        <begin position="116"/>
        <end position="143"/>
    </location>
</feature>
<feature type="region of interest" description="Disordered" evidence="3">
    <location>
        <begin position="309"/>
        <end position="338"/>
    </location>
</feature>
<evidence type="ECO:0000256" key="2">
    <source>
        <dbReference type="SAM" id="Coils"/>
    </source>
</evidence>
<dbReference type="InterPro" id="IPR024253">
    <property type="entry name" value="Phosducin_thioredoxin-like_dom"/>
</dbReference>
<feature type="compositionally biased region" description="Polar residues" evidence="3">
    <location>
        <begin position="66"/>
        <end position="76"/>
    </location>
</feature>
<feature type="region of interest" description="Disordered" evidence="3">
    <location>
        <begin position="1"/>
        <end position="91"/>
    </location>
</feature>
<reference evidence="5 6" key="1">
    <citation type="submission" date="2020-11" db="EMBL/GenBank/DDBJ databases">
        <title>Kefir isolates.</title>
        <authorList>
            <person name="Marcisauskas S."/>
            <person name="Kim Y."/>
            <person name="Blasche S."/>
        </authorList>
    </citation>
    <scope>NUCLEOTIDE SEQUENCE [LARGE SCALE GENOMIC DNA]</scope>
    <source>
        <strain evidence="5 6">KR</strain>
    </source>
</reference>
<gene>
    <name evidence="5" type="ORF">C6P46_002100</name>
</gene>
<organism evidence="5 6">
    <name type="scientific">Rhodotorula mucilaginosa</name>
    <name type="common">Yeast</name>
    <name type="synonym">Rhodotorula rubra</name>
    <dbReference type="NCBI Taxonomy" id="5537"/>
    <lineage>
        <taxon>Eukaryota</taxon>
        <taxon>Fungi</taxon>
        <taxon>Dikarya</taxon>
        <taxon>Basidiomycota</taxon>
        <taxon>Pucciniomycotina</taxon>
        <taxon>Microbotryomycetes</taxon>
        <taxon>Sporidiobolales</taxon>
        <taxon>Sporidiobolaceae</taxon>
        <taxon>Rhodotorula</taxon>
    </lineage>
</organism>
<dbReference type="PANTHER" id="PTHR46052">
    <property type="entry name" value="PHOSDUCIN-LIKE PROTEIN"/>
    <property type="match status" value="1"/>
</dbReference>
<dbReference type="GO" id="GO:0008277">
    <property type="term" value="P:regulation of G protein-coupled receptor signaling pathway"/>
    <property type="evidence" value="ECO:0007669"/>
    <property type="project" value="InterPro"/>
</dbReference>
<comment type="caution">
    <text evidence="5">The sequence shown here is derived from an EMBL/GenBank/DDBJ whole genome shotgun (WGS) entry which is preliminary data.</text>
</comment>
<evidence type="ECO:0000313" key="5">
    <source>
        <dbReference type="EMBL" id="KAG0663874.1"/>
    </source>
</evidence>
<dbReference type="PANTHER" id="PTHR46052:SF1">
    <property type="entry name" value="PHOSDUCIN-LIKE PROTEIN"/>
    <property type="match status" value="1"/>
</dbReference>
<dbReference type="SUPFAM" id="SSF52833">
    <property type="entry name" value="Thioredoxin-like"/>
    <property type="match status" value="1"/>
</dbReference>
<accession>A0A9P6W6A0</accession>
<dbReference type="Gene3D" id="3.40.30.10">
    <property type="entry name" value="Glutaredoxin"/>
    <property type="match status" value="1"/>
</dbReference>
<feature type="domain" description="Phosducin" evidence="4">
    <location>
        <begin position="104"/>
        <end position="274"/>
    </location>
</feature>
<dbReference type="AlphaFoldDB" id="A0A9P6W6A0"/>
<comment type="similarity">
    <text evidence="1">Belongs to the phosducin family.</text>
</comment>
<dbReference type="InterPro" id="IPR036249">
    <property type="entry name" value="Thioredoxin-like_sf"/>
</dbReference>
<dbReference type="Proteomes" id="UP000777482">
    <property type="component" value="Unassembled WGS sequence"/>
</dbReference>
<feature type="compositionally biased region" description="Basic and acidic residues" evidence="3">
    <location>
        <begin position="37"/>
        <end position="53"/>
    </location>
</feature>
<dbReference type="CDD" id="cd02987">
    <property type="entry name" value="Phd_like_Phd"/>
    <property type="match status" value="1"/>
</dbReference>
<evidence type="ECO:0000259" key="4">
    <source>
        <dbReference type="Pfam" id="PF02114"/>
    </source>
</evidence>
<dbReference type="EMBL" id="PUHQ01000017">
    <property type="protein sequence ID" value="KAG0663874.1"/>
    <property type="molecule type" value="Genomic_DNA"/>
</dbReference>
<evidence type="ECO:0000256" key="1">
    <source>
        <dbReference type="ARBA" id="ARBA00009686"/>
    </source>
</evidence>
<dbReference type="InterPro" id="IPR051499">
    <property type="entry name" value="Phosducin-like_reg"/>
</dbReference>
<evidence type="ECO:0000256" key="3">
    <source>
        <dbReference type="SAM" id="MobiDB-lite"/>
    </source>
</evidence>